<reference evidence="2 3" key="1">
    <citation type="journal article" date="2022" name="Mar. Drugs">
        <title>Bioassay-Guided Fractionation Leads to the Detection of Cholic Acid Generated by the Rare Thalassomonas sp.</title>
        <authorList>
            <person name="Pheiffer F."/>
            <person name="Schneider Y.K."/>
            <person name="Hansen E.H."/>
            <person name="Andersen J.H."/>
            <person name="Isaksson J."/>
            <person name="Busche T."/>
            <person name="R C."/>
            <person name="Kalinowski J."/>
            <person name="Zyl L.V."/>
            <person name="Trindade M."/>
        </authorList>
    </citation>
    <scope>NUCLEOTIDE SEQUENCE [LARGE SCALE GENOMIC DNA]</scope>
    <source>
        <strain evidence="2 3">A5K-61T</strain>
    </source>
</reference>
<keyword evidence="1" id="KW-1133">Transmembrane helix</keyword>
<evidence type="ECO:0000256" key="1">
    <source>
        <dbReference type="SAM" id="Phobius"/>
    </source>
</evidence>
<sequence length="219" mass="25563">MLGSASLHILANYYQPLKWALGNLIQTMTFDSIYPTLKRYIEKCNKLEKSRFTESLSKEFKLEINITSGGPLETSCIRPDQDNIDAFVLNFRYFIQNNEPTSIRNLTQFFNSDLVTQEERSNFNLLRSNIKDFLSSSSNLAMFEKNFSHSDLMDVFIYGGISHATKDKAEKFNSIMEREDASEFFWHKFIIILSFMMQAIVYLKNMLIIIIERHKAQFA</sequence>
<keyword evidence="3" id="KW-1185">Reference proteome</keyword>
<keyword evidence="1" id="KW-0472">Membrane</keyword>
<protein>
    <submittedName>
        <fullName evidence="2">Uncharacterized protein</fullName>
    </submittedName>
</protein>
<feature type="transmembrane region" description="Helical" evidence="1">
    <location>
        <begin position="184"/>
        <end position="203"/>
    </location>
</feature>
<organism evidence="2 3">
    <name type="scientific">Thalassomonas haliotis</name>
    <dbReference type="NCBI Taxonomy" id="485448"/>
    <lineage>
        <taxon>Bacteria</taxon>
        <taxon>Pseudomonadati</taxon>
        <taxon>Pseudomonadota</taxon>
        <taxon>Gammaproteobacteria</taxon>
        <taxon>Alteromonadales</taxon>
        <taxon>Colwelliaceae</taxon>
        <taxon>Thalassomonas</taxon>
    </lineage>
</organism>
<gene>
    <name evidence="2" type="ORF">H3N35_13575</name>
</gene>
<name>A0ABY7V7G2_9GAMM</name>
<dbReference type="RefSeq" id="WP_274049283.1">
    <property type="nucleotide sequence ID" value="NZ_CP059693.1"/>
</dbReference>
<evidence type="ECO:0000313" key="3">
    <source>
        <dbReference type="Proteomes" id="UP001215231"/>
    </source>
</evidence>
<evidence type="ECO:0000313" key="2">
    <source>
        <dbReference type="EMBL" id="WDE09367.1"/>
    </source>
</evidence>
<dbReference type="Proteomes" id="UP001215231">
    <property type="component" value="Chromosome"/>
</dbReference>
<keyword evidence="1" id="KW-0812">Transmembrane</keyword>
<proteinExistence type="predicted"/>
<dbReference type="EMBL" id="CP059693">
    <property type="protein sequence ID" value="WDE09367.1"/>
    <property type="molecule type" value="Genomic_DNA"/>
</dbReference>
<accession>A0ABY7V7G2</accession>